<dbReference type="InterPro" id="IPR012337">
    <property type="entry name" value="RNaseH-like_sf"/>
</dbReference>
<evidence type="ECO:0000256" key="1">
    <source>
        <dbReference type="ARBA" id="ARBA00022490"/>
    </source>
</evidence>
<organism evidence="7 8">
    <name type="scientific">Candidatus Amesbacteria bacterium RIFCSPLOWO2_01_FULL_48_25</name>
    <dbReference type="NCBI Taxonomy" id="1797259"/>
    <lineage>
        <taxon>Bacteria</taxon>
        <taxon>Candidatus Amesiibacteriota</taxon>
    </lineage>
</organism>
<feature type="domain" description="YqgF/RNase H-like" evidence="6">
    <location>
        <begin position="1"/>
        <end position="89"/>
    </location>
</feature>
<dbReference type="Pfam" id="PF03652">
    <property type="entry name" value="RuvX"/>
    <property type="match status" value="1"/>
</dbReference>
<protein>
    <recommendedName>
        <fullName evidence="5">Putative pre-16S rRNA nuclease</fullName>
        <ecNumber evidence="5">3.1.-.-</ecNumber>
    </recommendedName>
</protein>
<comment type="caution">
    <text evidence="7">The sequence shown here is derived from an EMBL/GenBank/DDBJ whole genome shotgun (WGS) entry which is preliminary data.</text>
</comment>
<reference evidence="7 8" key="1">
    <citation type="journal article" date="2016" name="Nat. Commun.">
        <title>Thousands of microbial genomes shed light on interconnected biogeochemical processes in an aquifer system.</title>
        <authorList>
            <person name="Anantharaman K."/>
            <person name="Brown C.T."/>
            <person name="Hug L.A."/>
            <person name="Sharon I."/>
            <person name="Castelle C.J."/>
            <person name="Probst A.J."/>
            <person name="Thomas B.C."/>
            <person name="Singh A."/>
            <person name="Wilkins M.J."/>
            <person name="Karaoz U."/>
            <person name="Brodie E.L."/>
            <person name="Williams K.H."/>
            <person name="Hubbard S.S."/>
            <person name="Banfield J.F."/>
        </authorList>
    </citation>
    <scope>NUCLEOTIDE SEQUENCE [LARGE SCALE GENOMIC DNA]</scope>
</reference>
<name>A0A1F4ZBG6_9BACT</name>
<evidence type="ECO:0000256" key="2">
    <source>
        <dbReference type="ARBA" id="ARBA00022517"/>
    </source>
</evidence>
<comment type="function">
    <text evidence="5">Could be a nuclease involved in processing of the 5'-end of pre-16S rRNA.</text>
</comment>
<dbReference type="STRING" id="1797259.A2989_00390"/>
<dbReference type="GO" id="GO:0005829">
    <property type="term" value="C:cytosol"/>
    <property type="evidence" value="ECO:0007669"/>
    <property type="project" value="TreeGrafter"/>
</dbReference>
<evidence type="ECO:0000313" key="7">
    <source>
        <dbReference type="EMBL" id="OGD03276.1"/>
    </source>
</evidence>
<dbReference type="Gene3D" id="3.30.420.140">
    <property type="entry name" value="YqgF/RNase H-like domain"/>
    <property type="match status" value="1"/>
</dbReference>
<dbReference type="Proteomes" id="UP000177080">
    <property type="component" value="Unassembled WGS sequence"/>
</dbReference>
<keyword evidence="4 5" id="KW-0378">Hydrolase</keyword>
<keyword evidence="3 5" id="KW-0540">Nuclease</keyword>
<dbReference type="PANTHER" id="PTHR33317">
    <property type="entry name" value="POLYNUCLEOTIDYL TRANSFERASE, RIBONUCLEASE H-LIKE SUPERFAMILY PROTEIN"/>
    <property type="match status" value="1"/>
</dbReference>
<dbReference type="HAMAP" id="MF_00651">
    <property type="entry name" value="Nuclease_YqgF"/>
    <property type="match status" value="1"/>
</dbReference>
<keyword evidence="1 5" id="KW-0963">Cytoplasm</keyword>
<evidence type="ECO:0000259" key="6">
    <source>
        <dbReference type="SMART" id="SM00732"/>
    </source>
</evidence>
<evidence type="ECO:0000256" key="5">
    <source>
        <dbReference type="HAMAP-Rule" id="MF_00651"/>
    </source>
</evidence>
<dbReference type="PANTHER" id="PTHR33317:SF4">
    <property type="entry name" value="POLYNUCLEOTIDYL TRANSFERASE, RIBONUCLEASE H-LIKE SUPERFAMILY PROTEIN"/>
    <property type="match status" value="1"/>
</dbReference>
<dbReference type="NCBIfam" id="TIGR00250">
    <property type="entry name" value="RNAse_H_YqgF"/>
    <property type="match status" value="1"/>
</dbReference>
<dbReference type="SUPFAM" id="SSF53098">
    <property type="entry name" value="Ribonuclease H-like"/>
    <property type="match status" value="1"/>
</dbReference>
<gene>
    <name evidence="7" type="ORF">A2989_00390</name>
</gene>
<dbReference type="InterPro" id="IPR006641">
    <property type="entry name" value="YqgF/RNaseH-like_dom"/>
</dbReference>
<accession>A0A1F4ZBG6</accession>
<sequence length="129" mass="14216">MNCLGLDYGLKHVGVALATGPLAEPLTTLPTKSAVQLIKQLVDDNSIRTIIIGRPDKKLKKDFEEFIKALDIKHLTLNIVDETLSSHDSRQSLLHTSQKRRKTNEHAVAAAIILQSWLDSNLSPSVPLS</sequence>
<proteinExistence type="inferred from homology"/>
<dbReference type="GO" id="GO:0000967">
    <property type="term" value="P:rRNA 5'-end processing"/>
    <property type="evidence" value="ECO:0007669"/>
    <property type="project" value="UniProtKB-UniRule"/>
</dbReference>
<dbReference type="InterPro" id="IPR005227">
    <property type="entry name" value="YqgF"/>
</dbReference>
<dbReference type="GO" id="GO:0004518">
    <property type="term" value="F:nuclease activity"/>
    <property type="evidence" value="ECO:0007669"/>
    <property type="project" value="UniProtKB-KW"/>
</dbReference>
<comment type="similarity">
    <text evidence="5">Belongs to the YqgF HJR family.</text>
</comment>
<evidence type="ECO:0000256" key="3">
    <source>
        <dbReference type="ARBA" id="ARBA00022722"/>
    </source>
</evidence>
<dbReference type="EMBL" id="MEXN01000007">
    <property type="protein sequence ID" value="OGD03276.1"/>
    <property type="molecule type" value="Genomic_DNA"/>
</dbReference>
<evidence type="ECO:0000256" key="4">
    <source>
        <dbReference type="ARBA" id="ARBA00022801"/>
    </source>
</evidence>
<dbReference type="GO" id="GO:0016788">
    <property type="term" value="F:hydrolase activity, acting on ester bonds"/>
    <property type="evidence" value="ECO:0007669"/>
    <property type="project" value="UniProtKB-UniRule"/>
</dbReference>
<evidence type="ECO:0000313" key="8">
    <source>
        <dbReference type="Proteomes" id="UP000177080"/>
    </source>
</evidence>
<dbReference type="InterPro" id="IPR037027">
    <property type="entry name" value="YqgF/RNaseH-like_dom_sf"/>
</dbReference>
<dbReference type="CDD" id="cd16964">
    <property type="entry name" value="YqgF"/>
    <property type="match status" value="1"/>
</dbReference>
<comment type="subcellular location">
    <subcellularLocation>
        <location evidence="5">Cytoplasm</location>
    </subcellularLocation>
</comment>
<dbReference type="AlphaFoldDB" id="A0A1F4ZBG6"/>
<dbReference type="SMART" id="SM00732">
    <property type="entry name" value="YqgFc"/>
    <property type="match status" value="1"/>
</dbReference>
<keyword evidence="2 5" id="KW-0690">Ribosome biogenesis</keyword>
<dbReference type="EC" id="3.1.-.-" evidence="5"/>